<feature type="transmembrane region" description="Helical" evidence="1">
    <location>
        <begin position="90"/>
        <end position="113"/>
    </location>
</feature>
<comment type="caution">
    <text evidence="2">The sequence shown here is derived from an EMBL/GenBank/DDBJ whole genome shotgun (WGS) entry which is preliminary data.</text>
</comment>
<reference evidence="2" key="1">
    <citation type="submission" date="2020-01" db="EMBL/GenBank/DDBJ databases">
        <title>Development of genomics and gene disruption for Polysphondylium violaceum indicates a role for the polyketide synthase stlB in stalk morphogenesis.</title>
        <authorList>
            <person name="Narita B."/>
            <person name="Kawabe Y."/>
            <person name="Kin K."/>
            <person name="Saito T."/>
            <person name="Gibbs R."/>
            <person name="Kuspa A."/>
            <person name="Muzny D."/>
            <person name="Queller D."/>
            <person name="Richards S."/>
            <person name="Strassman J."/>
            <person name="Sucgang R."/>
            <person name="Worley K."/>
            <person name="Schaap P."/>
        </authorList>
    </citation>
    <scope>NUCLEOTIDE SEQUENCE</scope>
    <source>
        <strain evidence="2">QSvi11</strain>
    </source>
</reference>
<protein>
    <recommendedName>
        <fullName evidence="4">Transmembrane protein</fullName>
    </recommendedName>
</protein>
<keyword evidence="1" id="KW-0472">Membrane</keyword>
<accession>A0A8J4PLM5</accession>
<name>A0A8J4PLM5_9MYCE</name>
<proteinExistence type="predicted"/>
<evidence type="ECO:0000313" key="2">
    <source>
        <dbReference type="EMBL" id="KAF2068854.1"/>
    </source>
</evidence>
<keyword evidence="1" id="KW-1133">Transmembrane helix</keyword>
<sequence>MNQESLFYQQIEQEQIINHDSLNYNNSHNEFIIDINNSNNSNINNNNSCNPYSFENIKNINNIQSNPVRKNPLNEKTLLIKKKRNSYSPLVNTLFKIFLVLLLFLSIYTLLAISCKDILIHRCLAS</sequence>
<evidence type="ECO:0008006" key="4">
    <source>
        <dbReference type="Google" id="ProtNLM"/>
    </source>
</evidence>
<keyword evidence="3" id="KW-1185">Reference proteome</keyword>
<dbReference type="Proteomes" id="UP000695562">
    <property type="component" value="Unassembled WGS sequence"/>
</dbReference>
<gene>
    <name evidence="2" type="ORF">CYY_009825</name>
</gene>
<dbReference type="AlphaFoldDB" id="A0A8J4PLM5"/>
<keyword evidence="1" id="KW-0812">Transmembrane</keyword>
<dbReference type="EMBL" id="AJWJ01000820">
    <property type="protein sequence ID" value="KAF2068854.1"/>
    <property type="molecule type" value="Genomic_DNA"/>
</dbReference>
<organism evidence="2 3">
    <name type="scientific">Polysphondylium violaceum</name>
    <dbReference type="NCBI Taxonomy" id="133409"/>
    <lineage>
        <taxon>Eukaryota</taxon>
        <taxon>Amoebozoa</taxon>
        <taxon>Evosea</taxon>
        <taxon>Eumycetozoa</taxon>
        <taxon>Dictyostelia</taxon>
        <taxon>Dictyosteliales</taxon>
        <taxon>Dictyosteliaceae</taxon>
        <taxon>Polysphondylium</taxon>
    </lineage>
</organism>
<evidence type="ECO:0000256" key="1">
    <source>
        <dbReference type="SAM" id="Phobius"/>
    </source>
</evidence>
<evidence type="ECO:0000313" key="3">
    <source>
        <dbReference type="Proteomes" id="UP000695562"/>
    </source>
</evidence>